<dbReference type="Proteomes" id="UP000015354">
    <property type="component" value="Unassembled WGS sequence"/>
</dbReference>
<dbReference type="EMBL" id="ATMH01010010">
    <property type="protein sequence ID" value="EPY18272.1"/>
    <property type="molecule type" value="Genomic_DNA"/>
</dbReference>
<gene>
    <name evidence="2" type="ORF">STCU_10084</name>
</gene>
<keyword evidence="3" id="KW-1185">Reference proteome</keyword>
<dbReference type="AlphaFoldDB" id="S9TJJ3"/>
<evidence type="ECO:0000256" key="1">
    <source>
        <dbReference type="SAM" id="MobiDB-lite"/>
    </source>
</evidence>
<organism evidence="2 3">
    <name type="scientific">Strigomonas culicis</name>
    <dbReference type="NCBI Taxonomy" id="28005"/>
    <lineage>
        <taxon>Eukaryota</taxon>
        <taxon>Discoba</taxon>
        <taxon>Euglenozoa</taxon>
        <taxon>Kinetoplastea</taxon>
        <taxon>Metakinetoplastina</taxon>
        <taxon>Trypanosomatida</taxon>
        <taxon>Trypanosomatidae</taxon>
        <taxon>Strigomonadinae</taxon>
        <taxon>Strigomonas</taxon>
    </lineage>
</organism>
<feature type="region of interest" description="Disordered" evidence="1">
    <location>
        <begin position="195"/>
        <end position="215"/>
    </location>
</feature>
<feature type="compositionally biased region" description="Polar residues" evidence="1">
    <location>
        <begin position="166"/>
        <end position="178"/>
    </location>
</feature>
<evidence type="ECO:0000313" key="2">
    <source>
        <dbReference type="EMBL" id="EPY18272.1"/>
    </source>
</evidence>
<feature type="region of interest" description="Disordered" evidence="1">
    <location>
        <begin position="38"/>
        <end position="180"/>
    </location>
</feature>
<comment type="caution">
    <text evidence="2">The sequence shown here is derived from an EMBL/GenBank/DDBJ whole genome shotgun (WGS) entry which is preliminary data.</text>
</comment>
<feature type="compositionally biased region" description="Polar residues" evidence="1">
    <location>
        <begin position="115"/>
        <end position="124"/>
    </location>
</feature>
<feature type="compositionally biased region" description="Basic and acidic residues" evidence="1">
    <location>
        <begin position="62"/>
        <end position="96"/>
    </location>
</feature>
<name>S9TJJ3_9TRYP</name>
<sequence>MPRIAPVDREERAKVRIDGISVSDEDDYVEETSLYQSYSTAPLAGSVQESGRKGSEVTQDVPTRRDQAVEKAHEPPRANDSKLYEGLKEAKSDAPRRVPALSESLRSDEKKRFSPATTPKTSTVARPVQPGKQGEPRQPNYGRLINFTEEEERDRERRERRLNTPCKVQTKPNYTIPSQDPLVQRLTEPHQYVPPAPQPVRKSPPRAAPPPAAFPHAPKASVAFPAPAVPVRTRTPVGAQQRTAVGALARPRQRTTLERDEVLNTIKNRKPTKYGGTTLITQPYAQHVPGARGGVHSAAARRPRVASTRYSMPLGSTCAA</sequence>
<reference evidence="2 3" key="1">
    <citation type="journal article" date="2013" name="PLoS ONE">
        <title>Predicting the Proteins of Angomonas deanei, Strigomonas culicis and Their Respective Endosymbionts Reveals New Aspects of the Trypanosomatidae Family.</title>
        <authorList>
            <person name="Motta M.C."/>
            <person name="Martins A.C."/>
            <person name="de Souza S.S."/>
            <person name="Catta-Preta C.M."/>
            <person name="Silva R."/>
            <person name="Klein C.C."/>
            <person name="de Almeida L.G."/>
            <person name="de Lima Cunha O."/>
            <person name="Ciapina L.P."/>
            <person name="Brocchi M."/>
            <person name="Colabardini A.C."/>
            <person name="de Araujo Lima B."/>
            <person name="Machado C.R."/>
            <person name="de Almeida Soares C.M."/>
            <person name="Probst C.M."/>
            <person name="de Menezes C.B."/>
            <person name="Thompson C.E."/>
            <person name="Bartholomeu D.C."/>
            <person name="Gradia D.F."/>
            <person name="Pavoni D.P."/>
            <person name="Grisard E.C."/>
            <person name="Fantinatti-Garboggini F."/>
            <person name="Marchini F.K."/>
            <person name="Rodrigues-Luiz G.F."/>
            <person name="Wagner G."/>
            <person name="Goldman G.H."/>
            <person name="Fietto J.L."/>
            <person name="Elias M.C."/>
            <person name="Goldman M.H."/>
            <person name="Sagot M.F."/>
            <person name="Pereira M."/>
            <person name="Stoco P.H."/>
            <person name="de Mendonca-Neto R.P."/>
            <person name="Teixeira S.M."/>
            <person name="Maciel T.E."/>
            <person name="de Oliveira Mendes T.A."/>
            <person name="Urmenyi T.P."/>
            <person name="de Souza W."/>
            <person name="Schenkman S."/>
            <person name="de Vasconcelos A.T."/>
        </authorList>
    </citation>
    <scope>NUCLEOTIDE SEQUENCE [LARGE SCALE GENOMIC DNA]</scope>
</reference>
<accession>S9TJJ3</accession>
<proteinExistence type="predicted"/>
<evidence type="ECO:0000313" key="3">
    <source>
        <dbReference type="Proteomes" id="UP000015354"/>
    </source>
</evidence>
<protein>
    <submittedName>
        <fullName evidence="2">Uncharacterized protein</fullName>
    </submittedName>
</protein>